<feature type="non-terminal residue" evidence="1">
    <location>
        <position position="277"/>
    </location>
</feature>
<dbReference type="Proteomes" id="UP000250266">
    <property type="component" value="Unassembled WGS sequence"/>
</dbReference>
<proteinExistence type="predicted"/>
<feature type="non-terminal residue" evidence="1">
    <location>
        <position position="1"/>
    </location>
</feature>
<evidence type="ECO:0000313" key="1">
    <source>
        <dbReference type="EMBL" id="OCK82122.1"/>
    </source>
</evidence>
<dbReference type="EMBL" id="KV744898">
    <property type="protein sequence ID" value="OCK82122.1"/>
    <property type="molecule type" value="Genomic_DNA"/>
</dbReference>
<reference evidence="1 2" key="1">
    <citation type="journal article" date="2016" name="Nat. Commun.">
        <title>Ectomycorrhizal ecology is imprinted in the genome of the dominant symbiotic fungus Cenococcum geophilum.</title>
        <authorList>
            <consortium name="DOE Joint Genome Institute"/>
            <person name="Peter M."/>
            <person name="Kohler A."/>
            <person name="Ohm R.A."/>
            <person name="Kuo A."/>
            <person name="Krutzmann J."/>
            <person name="Morin E."/>
            <person name="Arend M."/>
            <person name="Barry K.W."/>
            <person name="Binder M."/>
            <person name="Choi C."/>
            <person name="Clum A."/>
            <person name="Copeland A."/>
            <person name="Grisel N."/>
            <person name="Haridas S."/>
            <person name="Kipfer T."/>
            <person name="LaButti K."/>
            <person name="Lindquist E."/>
            <person name="Lipzen A."/>
            <person name="Maire R."/>
            <person name="Meier B."/>
            <person name="Mihaltcheva S."/>
            <person name="Molinier V."/>
            <person name="Murat C."/>
            <person name="Poggeler S."/>
            <person name="Quandt C.A."/>
            <person name="Sperisen C."/>
            <person name="Tritt A."/>
            <person name="Tisserant E."/>
            <person name="Crous P.W."/>
            <person name="Henrissat B."/>
            <person name="Nehls U."/>
            <person name="Egli S."/>
            <person name="Spatafora J.W."/>
            <person name="Grigoriev I.V."/>
            <person name="Martin F.M."/>
        </authorList>
    </citation>
    <scope>NUCLEOTIDE SEQUENCE [LARGE SCALE GENOMIC DNA]</scope>
    <source>
        <strain evidence="1 2">CBS 459.81</strain>
    </source>
</reference>
<accession>A0A8E2EDT2</accession>
<sequence length="277" mass="32199">FNIFTALLNHNGLMLEVATQLSLKNFIDLYAISKNFHYLVNSHGTTYMKRFAEHHAPESADVFRWICYDELCVQDPVRRPNSIYPNRSRHIPGFHWLQMVMYRERIVEDMLTRLAGPNGRVPPGTSKAVKKIWFMLEMGSNGARIGYVQNRKLWTHRDLLLAMMFYVKLDLQFRNPVYGGGEGGLRPLLLAQDSLVPLCQTLRGRRLTSRYEVLEMEMRSIGTIRPDQVGALGREGWGLGTNKLLRPDQLVWKEAYRRQLHLHKQSTDLVRWGYTNP</sequence>
<gene>
    <name evidence="1" type="ORF">K432DRAFT_266293</name>
</gene>
<protein>
    <submittedName>
        <fullName evidence="1">Uncharacterized protein</fullName>
    </submittedName>
</protein>
<evidence type="ECO:0000313" key="2">
    <source>
        <dbReference type="Proteomes" id="UP000250266"/>
    </source>
</evidence>
<dbReference type="AlphaFoldDB" id="A0A8E2EDT2"/>
<name>A0A8E2EDT2_9PEZI</name>
<dbReference type="OrthoDB" id="4966at2759"/>
<organism evidence="1 2">
    <name type="scientific">Lepidopterella palustris CBS 459.81</name>
    <dbReference type="NCBI Taxonomy" id="1314670"/>
    <lineage>
        <taxon>Eukaryota</taxon>
        <taxon>Fungi</taxon>
        <taxon>Dikarya</taxon>
        <taxon>Ascomycota</taxon>
        <taxon>Pezizomycotina</taxon>
        <taxon>Dothideomycetes</taxon>
        <taxon>Pleosporomycetidae</taxon>
        <taxon>Mytilinidiales</taxon>
        <taxon>Argynnaceae</taxon>
        <taxon>Lepidopterella</taxon>
    </lineage>
</organism>
<keyword evidence="2" id="KW-1185">Reference proteome</keyword>